<evidence type="ECO:0000313" key="1">
    <source>
        <dbReference type="EMBL" id="MER6977657.1"/>
    </source>
</evidence>
<accession>A0ABV1W0E6</accession>
<keyword evidence="2" id="KW-1185">Reference proteome</keyword>
<proteinExistence type="predicted"/>
<dbReference type="EMBL" id="JBEPCU010000147">
    <property type="protein sequence ID" value="MER6977657.1"/>
    <property type="molecule type" value="Genomic_DNA"/>
</dbReference>
<comment type="caution">
    <text evidence="1">The sequence shown here is derived from an EMBL/GenBank/DDBJ whole genome shotgun (WGS) entry which is preliminary data.</text>
</comment>
<dbReference type="RefSeq" id="WP_086731244.1">
    <property type="nucleotide sequence ID" value="NZ_MUBM01000544.1"/>
</dbReference>
<organism evidence="1 2">
    <name type="scientific">Streptomyces carpinensis</name>
    <dbReference type="NCBI Taxonomy" id="66369"/>
    <lineage>
        <taxon>Bacteria</taxon>
        <taxon>Bacillati</taxon>
        <taxon>Actinomycetota</taxon>
        <taxon>Actinomycetes</taxon>
        <taxon>Kitasatosporales</taxon>
        <taxon>Streptomycetaceae</taxon>
        <taxon>Streptomyces</taxon>
    </lineage>
</organism>
<gene>
    <name evidence="1" type="ORF">ABT317_11710</name>
</gene>
<name>A0ABV1W0E6_9ACTN</name>
<protein>
    <submittedName>
        <fullName evidence="1">Uncharacterized protein</fullName>
    </submittedName>
</protein>
<reference evidence="1 2" key="1">
    <citation type="submission" date="2024-06" db="EMBL/GenBank/DDBJ databases">
        <title>The Natural Products Discovery Center: Release of the First 8490 Sequenced Strains for Exploring Actinobacteria Biosynthetic Diversity.</title>
        <authorList>
            <person name="Kalkreuter E."/>
            <person name="Kautsar S.A."/>
            <person name="Yang D."/>
            <person name="Bader C.D."/>
            <person name="Teijaro C.N."/>
            <person name="Fluegel L."/>
            <person name="Davis C.M."/>
            <person name="Simpson J.R."/>
            <person name="Lauterbach L."/>
            <person name="Steele A.D."/>
            <person name="Gui C."/>
            <person name="Meng S."/>
            <person name="Li G."/>
            <person name="Viehrig K."/>
            <person name="Ye F."/>
            <person name="Su P."/>
            <person name="Kiefer A.F."/>
            <person name="Nichols A."/>
            <person name="Cepeda A.J."/>
            <person name="Yan W."/>
            <person name="Fan B."/>
            <person name="Jiang Y."/>
            <person name="Adhikari A."/>
            <person name="Zheng C.-J."/>
            <person name="Schuster L."/>
            <person name="Cowan T.M."/>
            <person name="Smanski M.J."/>
            <person name="Chevrette M.G."/>
            <person name="De Carvalho L.P.S."/>
            <person name="Shen B."/>
        </authorList>
    </citation>
    <scope>NUCLEOTIDE SEQUENCE [LARGE SCALE GENOMIC DNA]</scope>
    <source>
        <strain evidence="1 2">NPDC000634</strain>
    </source>
</reference>
<evidence type="ECO:0000313" key="2">
    <source>
        <dbReference type="Proteomes" id="UP001458415"/>
    </source>
</evidence>
<dbReference type="Proteomes" id="UP001458415">
    <property type="component" value="Unassembled WGS sequence"/>
</dbReference>
<sequence length="211" mass="22349">MPSTTTVHSPAQLAAAVLRVADIVQARTEKIAEYADGRALLDNRLLLQVAYDLAPTAAFDMPAFSAAWKQSLHDGTRPARKALYMDLWDALAARLPGTPGQVAGCYTPAEVRAVAYALAPELRPAADRLTQGLADELNLAARFLAKGLDEEGTVPCLENGGAQVYASWEPGEGLCVSLHLDSGEVPDVLANADGSIPVRITVNGKELFRAA</sequence>